<evidence type="ECO:0000256" key="1">
    <source>
        <dbReference type="SAM" id="MobiDB-lite"/>
    </source>
</evidence>
<proteinExistence type="predicted"/>
<evidence type="ECO:0000256" key="2">
    <source>
        <dbReference type="SAM" id="Phobius"/>
    </source>
</evidence>
<feature type="transmembrane region" description="Helical" evidence="2">
    <location>
        <begin position="444"/>
        <end position="465"/>
    </location>
</feature>
<dbReference type="EMBL" id="QVQW01000016">
    <property type="protein sequence ID" value="RKU46040.1"/>
    <property type="molecule type" value="Genomic_DNA"/>
</dbReference>
<name>A0A420YEB8_9PEZI</name>
<keyword evidence="4" id="KW-1185">Reference proteome</keyword>
<protein>
    <submittedName>
        <fullName evidence="3">Uncharacterized protein</fullName>
    </submittedName>
</protein>
<keyword evidence="2" id="KW-0472">Membrane</keyword>
<sequence length="493" mass="53712">MTNTKPDVEILVHTTAPSKAQDDADYRALAAAYLSFETDARTDIGTLGLGRPGVLGTEGDAGSTDGVQKRRQDADLLMTQQSFGFNASNVSFGSVDHNLYSPRLRRSQGHVQQEITDSQSSWRAPPSVIADSIPDNNISIAQYCSPTRILEHYLQAWDSSQSSSSQAVPSVVAPSPSPVATRQVVSIPASQTPLAALARPLPPSSTSESSVIPQSPLVAVRKRARQELPPSALGETEVVASSIALPHPTLTHLSATVASAGGSIVIPSSAPAISHSRSLSLPVADLLPASGTEHEERPIHKRQKRLINEAVGSSLIRSSSDVGPRQDKAKTILLSQRRQTQRTSDGLEIRAPEPGVSCADLSASDVVTPRLEKLASDVKLEERFEQRKIQTRELRPFERGYWLVDCSGWSSDDKSMTWGFLTNYVGIGAAGWGIWCRRDEAFTWVRLYCWGSVAGHMYLVLYLASRRRLNYTKTRWITAGETVITMEQKYKIA</sequence>
<organism evidence="3 4">
    <name type="scientific">Coniochaeta pulveracea</name>
    <dbReference type="NCBI Taxonomy" id="177199"/>
    <lineage>
        <taxon>Eukaryota</taxon>
        <taxon>Fungi</taxon>
        <taxon>Dikarya</taxon>
        <taxon>Ascomycota</taxon>
        <taxon>Pezizomycotina</taxon>
        <taxon>Sordariomycetes</taxon>
        <taxon>Sordariomycetidae</taxon>
        <taxon>Coniochaetales</taxon>
        <taxon>Coniochaetaceae</taxon>
        <taxon>Coniochaeta</taxon>
    </lineage>
</organism>
<keyword evidence="2" id="KW-1133">Transmembrane helix</keyword>
<gene>
    <name evidence="3" type="ORF">DL546_000382</name>
</gene>
<comment type="caution">
    <text evidence="3">The sequence shown here is derived from an EMBL/GenBank/DDBJ whole genome shotgun (WGS) entry which is preliminary data.</text>
</comment>
<feature type="region of interest" description="Disordered" evidence="1">
    <location>
        <begin position="107"/>
        <end position="128"/>
    </location>
</feature>
<feature type="compositionally biased region" description="Polar residues" evidence="1">
    <location>
        <begin position="109"/>
        <end position="122"/>
    </location>
</feature>
<dbReference type="AlphaFoldDB" id="A0A420YEB8"/>
<keyword evidence="2" id="KW-0812">Transmembrane</keyword>
<dbReference type="OrthoDB" id="5395975at2759"/>
<evidence type="ECO:0000313" key="3">
    <source>
        <dbReference type="EMBL" id="RKU46040.1"/>
    </source>
</evidence>
<dbReference type="Proteomes" id="UP000275385">
    <property type="component" value="Unassembled WGS sequence"/>
</dbReference>
<accession>A0A420YEB8</accession>
<dbReference type="STRING" id="177199.A0A420YEB8"/>
<reference evidence="3 4" key="1">
    <citation type="submission" date="2018-08" db="EMBL/GenBank/DDBJ databases">
        <title>Draft genome of the lignicolous fungus Coniochaeta pulveracea.</title>
        <authorList>
            <person name="Borstlap C.J."/>
            <person name="De Witt R.N."/>
            <person name="Botha A."/>
            <person name="Volschenk H."/>
        </authorList>
    </citation>
    <scope>NUCLEOTIDE SEQUENCE [LARGE SCALE GENOMIC DNA]</scope>
    <source>
        <strain evidence="3 4">CAB683</strain>
    </source>
</reference>
<evidence type="ECO:0000313" key="4">
    <source>
        <dbReference type="Proteomes" id="UP000275385"/>
    </source>
</evidence>